<keyword evidence="12" id="KW-1185">Reference proteome</keyword>
<dbReference type="GO" id="GO:0005739">
    <property type="term" value="C:mitochondrion"/>
    <property type="evidence" value="ECO:0007669"/>
    <property type="project" value="TreeGrafter"/>
</dbReference>
<evidence type="ECO:0000313" key="12">
    <source>
        <dbReference type="Proteomes" id="UP000799118"/>
    </source>
</evidence>
<sequence length="340" mass="35688">MKPSLRWLNSTTIGRLSPRSKSTSFIGLGRMGHEMAYNLFSKQFAQATDRQFVVCDAAPGSAQNFCDNFVKQYPGAKIDIATTPEEATLASETIITMLPSSPQVLTKLPADLASSTLCVDSTTLDVDVARTVTSLVQEAGSQMVDAPVSGGVTGAKAATLAFLVGGTDDAFKKAHPVLSHMGQRIIHCGPSGAGLAAKICNNLILGVQQIVVGEAMLLGTKLGLDPAILSSVVSSSTGNCWSISVNNPVPHALPEKSPPCEREYEGGFATALMLKDMGLASNVAALAGCPIPLGEAAETLYALMIKEQPELARKDFSSVYQFLKRGMEEGNGVKLGVESP</sequence>
<evidence type="ECO:0000259" key="9">
    <source>
        <dbReference type="Pfam" id="PF03446"/>
    </source>
</evidence>
<dbReference type="SUPFAM" id="SSF48179">
    <property type="entry name" value="6-phosphogluconate dehydrogenase C-terminal domain-like"/>
    <property type="match status" value="1"/>
</dbReference>
<dbReference type="GO" id="GO:0050661">
    <property type="term" value="F:NADP binding"/>
    <property type="evidence" value="ECO:0007669"/>
    <property type="project" value="InterPro"/>
</dbReference>
<comment type="pathway">
    <text evidence="1">Amino-acid degradation; L-valine degradation.</text>
</comment>
<dbReference type="Gene3D" id="3.40.50.720">
    <property type="entry name" value="NAD(P)-binding Rossmann-like Domain"/>
    <property type="match status" value="1"/>
</dbReference>
<evidence type="ECO:0000313" key="11">
    <source>
        <dbReference type="EMBL" id="KAE9395024.1"/>
    </source>
</evidence>
<protein>
    <recommendedName>
        <fullName evidence="3">3-hydroxyisobutyrate dehydrogenase</fullName>
        <ecNumber evidence="3">1.1.1.31</ecNumber>
    </recommendedName>
</protein>
<dbReference type="EC" id="1.1.1.31" evidence="3"/>
<keyword evidence="4" id="KW-0101">Branched-chain amino acid catabolism</keyword>
<accession>A0A6A4HCL2</accession>
<dbReference type="Gene3D" id="1.10.1040.10">
    <property type="entry name" value="N-(1-d-carboxylethyl)-l-norvaline Dehydrogenase, domain 2"/>
    <property type="match status" value="1"/>
</dbReference>
<dbReference type="GO" id="GO:0006574">
    <property type="term" value="P:L-valine catabolic process"/>
    <property type="evidence" value="ECO:0007669"/>
    <property type="project" value="TreeGrafter"/>
</dbReference>
<feature type="domain" description="6-phosphogluconate dehydrogenase NADP-binding" evidence="9">
    <location>
        <begin position="24"/>
        <end position="189"/>
    </location>
</feature>
<dbReference type="PANTHER" id="PTHR22981">
    <property type="entry name" value="3-HYDROXYISOBUTYRATE DEHYDROGENASE-RELATED"/>
    <property type="match status" value="1"/>
</dbReference>
<evidence type="ECO:0000256" key="7">
    <source>
        <dbReference type="ARBA" id="ARBA00049197"/>
    </source>
</evidence>
<dbReference type="InterPro" id="IPR029154">
    <property type="entry name" value="HIBADH-like_NADP-bd"/>
</dbReference>
<evidence type="ECO:0000256" key="1">
    <source>
        <dbReference type="ARBA" id="ARBA00005109"/>
    </source>
</evidence>
<keyword evidence="6" id="KW-0520">NAD</keyword>
<dbReference type="GO" id="GO:0051287">
    <property type="term" value="F:NAD binding"/>
    <property type="evidence" value="ECO:0007669"/>
    <property type="project" value="InterPro"/>
</dbReference>
<evidence type="ECO:0000256" key="8">
    <source>
        <dbReference type="PIRSR" id="PIRSR000103-1"/>
    </source>
</evidence>
<reference evidence="11" key="1">
    <citation type="journal article" date="2019" name="Environ. Microbiol.">
        <title>Fungal ecological strategies reflected in gene transcription - a case study of two litter decomposers.</title>
        <authorList>
            <person name="Barbi F."/>
            <person name="Kohler A."/>
            <person name="Barry K."/>
            <person name="Baskaran P."/>
            <person name="Daum C."/>
            <person name="Fauchery L."/>
            <person name="Ihrmark K."/>
            <person name="Kuo A."/>
            <person name="LaButti K."/>
            <person name="Lipzen A."/>
            <person name="Morin E."/>
            <person name="Grigoriev I.V."/>
            <person name="Henrissat B."/>
            <person name="Lindahl B."/>
            <person name="Martin F."/>
        </authorList>
    </citation>
    <scope>NUCLEOTIDE SEQUENCE</scope>
    <source>
        <strain evidence="11">JB14</strain>
    </source>
</reference>
<evidence type="ECO:0000256" key="6">
    <source>
        <dbReference type="ARBA" id="ARBA00023027"/>
    </source>
</evidence>
<evidence type="ECO:0000256" key="3">
    <source>
        <dbReference type="ARBA" id="ARBA00012991"/>
    </source>
</evidence>
<dbReference type="InterPro" id="IPR002204">
    <property type="entry name" value="3-OH-isobutyrate_DH-rel_CS"/>
</dbReference>
<evidence type="ECO:0000256" key="5">
    <source>
        <dbReference type="ARBA" id="ARBA00023002"/>
    </source>
</evidence>
<dbReference type="InterPro" id="IPR013328">
    <property type="entry name" value="6PGD_dom2"/>
</dbReference>
<dbReference type="InterPro" id="IPR006115">
    <property type="entry name" value="6PGDH_NADP-bd"/>
</dbReference>
<evidence type="ECO:0000256" key="4">
    <source>
        <dbReference type="ARBA" id="ARBA00022456"/>
    </source>
</evidence>
<dbReference type="GO" id="GO:0008442">
    <property type="term" value="F:3-hydroxyisobutyrate dehydrogenase activity"/>
    <property type="evidence" value="ECO:0007669"/>
    <property type="project" value="UniProtKB-EC"/>
</dbReference>
<comment type="catalytic activity">
    <reaction evidence="7">
        <text>3-hydroxy-2-methylpropanoate + NAD(+) = 2-methyl-3-oxopropanoate + NADH + H(+)</text>
        <dbReference type="Rhea" id="RHEA:17681"/>
        <dbReference type="ChEBI" id="CHEBI:11805"/>
        <dbReference type="ChEBI" id="CHEBI:15378"/>
        <dbReference type="ChEBI" id="CHEBI:57540"/>
        <dbReference type="ChEBI" id="CHEBI:57700"/>
        <dbReference type="ChEBI" id="CHEBI:57945"/>
        <dbReference type="EC" id="1.1.1.31"/>
    </reaction>
</comment>
<dbReference type="PANTHER" id="PTHR22981:SF7">
    <property type="entry name" value="3-HYDROXYISOBUTYRATE DEHYDROGENASE, MITOCHONDRIAL"/>
    <property type="match status" value="1"/>
</dbReference>
<dbReference type="Pfam" id="PF03446">
    <property type="entry name" value="NAD_binding_2"/>
    <property type="match status" value="1"/>
</dbReference>
<feature type="active site" evidence="8">
    <location>
        <position position="198"/>
    </location>
</feature>
<dbReference type="AlphaFoldDB" id="A0A6A4HCL2"/>
<dbReference type="Pfam" id="PF14833">
    <property type="entry name" value="NAD_binding_11"/>
    <property type="match status" value="1"/>
</dbReference>
<name>A0A6A4HCL2_9AGAR</name>
<gene>
    <name evidence="11" type="ORF">BT96DRAFT_966839</name>
</gene>
<comment type="similarity">
    <text evidence="2">Belongs to the HIBADH-related family. 3-hydroxyisobutyrate dehydrogenase subfamily.</text>
</comment>
<dbReference type="InterPro" id="IPR036291">
    <property type="entry name" value="NAD(P)-bd_dom_sf"/>
</dbReference>
<organism evidence="11 12">
    <name type="scientific">Gymnopus androsaceus JB14</name>
    <dbReference type="NCBI Taxonomy" id="1447944"/>
    <lineage>
        <taxon>Eukaryota</taxon>
        <taxon>Fungi</taxon>
        <taxon>Dikarya</taxon>
        <taxon>Basidiomycota</taxon>
        <taxon>Agaricomycotina</taxon>
        <taxon>Agaricomycetes</taxon>
        <taxon>Agaricomycetidae</taxon>
        <taxon>Agaricales</taxon>
        <taxon>Marasmiineae</taxon>
        <taxon>Omphalotaceae</taxon>
        <taxon>Gymnopus</taxon>
    </lineage>
</organism>
<dbReference type="OrthoDB" id="435038at2759"/>
<dbReference type="InterPro" id="IPR015815">
    <property type="entry name" value="HIBADH-related"/>
</dbReference>
<dbReference type="EMBL" id="ML769539">
    <property type="protein sequence ID" value="KAE9395024.1"/>
    <property type="molecule type" value="Genomic_DNA"/>
</dbReference>
<dbReference type="InterPro" id="IPR008927">
    <property type="entry name" value="6-PGluconate_DH-like_C_sf"/>
</dbReference>
<dbReference type="Proteomes" id="UP000799118">
    <property type="component" value="Unassembled WGS sequence"/>
</dbReference>
<feature type="domain" description="3-hydroxyisobutyrate dehydrogenase-like NAD-binding" evidence="10">
    <location>
        <begin position="192"/>
        <end position="322"/>
    </location>
</feature>
<dbReference type="PIRSF" id="PIRSF000103">
    <property type="entry name" value="HIBADH"/>
    <property type="match status" value="1"/>
</dbReference>
<dbReference type="SUPFAM" id="SSF51735">
    <property type="entry name" value="NAD(P)-binding Rossmann-fold domains"/>
    <property type="match status" value="1"/>
</dbReference>
<keyword evidence="5" id="KW-0560">Oxidoreductase</keyword>
<dbReference type="PROSITE" id="PS00895">
    <property type="entry name" value="3_HYDROXYISOBUT_DH"/>
    <property type="match status" value="1"/>
</dbReference>
<proteinExistence type="inferred from homology"/>
<evidence type="ECO:0000256" key="2">
    <source>
        <dbReference type="ARBA" id="ARBA00006013"/>
    </source>
</evidence>
<dbReference type="FunFam" id="1.10.1040.10:FF:000006">
    <property type="entry name" value="3-hydroxyisobutyrate dehydrogenase"/>
    <property type="match status" value="1"/>
</dbReference>
<evidence type="ECO:0000259" key="10">
    <source>
        <dbReference type="Pfam" id="PF14833"/>
    </source>
</evidence>